<evidence type="ECO:0008006" key="5">
    <source>
        <dbReference type="Google" id="ProtNLM"/>
    </source>
</evidence>
<evidence type="ECO:0000313" key="4">
    <source>
        <dbReference type="Proteomes" id="UP001515480"/>
    </source>
</evidence>
<dbReference type="EMBL" id="JBGBPQ010000007">
    <property type="protein sequence ID" value="KAL1521825.1"/>
    <property type="molecule type" value="Genomic_DNA"/>
</dbReference>
<name>A0AB34JJR0_PRYPA</name>
<feature type="region of interest" description="Disordered" evidence="2">
    <location>
        <begin position="57"/>
        <end position="76"/>
    </location>
</feature>
<comment type="caution">
    <text evidence="3">The sequence shown here is derived from an EMBL/GenBank/DDBJ whole genome shotgun (WGS) entry which is preliminary data.</text>
</comment>
<accession>A0AB34JJR0</accession>
<evidence type="ECO:0000313" key="3">
    <source>
        <dbReference type="EMBL" id="KAL1521825.1"/>
    </source>
</evidence>
<keyword evidence="4" id="KW-1185">Reference proteome</keyword>
<reference evidence="3 4" key="1">
    <citation type="journal article" date="2024" name="Science">
        <title>Giant polyketide synthase enzymes in the biosynthesis of giant marine polyether toxins.</title>
        <authorList>
            <person name="Fallon T.R."/>
            <person name="Shende V.V."/>
            <person name="Wierzbicki I.H."/>
            <person name="Pendleton A.L."/>
            <person name="Watervoot N.F."/>
            <person name="Auber R.P."/>
            <person name="Gonzalez D.J."/>
            <person name="Wisecaver J.H."/>
            <person name="Moore B.S."/>
        </authorList>
    </citation>
    <scope>NUCLEOTIDE SEQUENCE [LARGE SCALE GENOMIC DNA]</scope>
    <source>
        <strain evidence="3 4">12B1</strain>
    </source>
</reference>
<feature type="region of interest" description="Disordered" evidence="2">
    <location>
        <begin position="1"/>
        <end position="30"/>
    </location>
</feature>
<feature type="coiled-coil region" evidence="1">
    <location>
        <begin position="92"/>
        <end position="222"/>
    </location>
</feature>
<dbReference type="AlphaFoldDB" id="A0AB34JJR0"/>
<organism evidence="3 4">
    <name type="scientific">Prymnesium parvum</name>
    <name type="common">Toxic golden alga</name>
    <dbReference type="NCBI Taxonomy" id="97485"/>
    <lineage>
        <taxon>Eukaryota</taxon>
        <taxon>Haptista</taxon>
        <taxon>Haptophyta</taxon>
        <taxon>Prymnesiophyceae</taxon>
        <taxon>Prymnesiales</taxon>
        <taxon>Prymnesiaceae</taxon>
        <taxon>Prymnesium</taxon>
    </lineage>
</organism>
<proteinExistence type="predicted"/>
<gene>
    <name evidence="3" type="ORF">AB1Y20_021476</name>
</gene>
<feature type="compositionally biased region" description="Polar residues" evidence="2">
    <location>
        <begin position="1"/>
        <end position="19"/>
    </location>
</feature>
<evidence type="ECO:0000256" key="2">
    <source>
        <dbReference type="SAM" id="MobiDB-lite"/>
    </source>
</evidence>
<sequence length="248" mass="28692">MSCTSSAKVASPRCQSTGRRPSWSPPRSGLEKDQLIEKLVYDNDVLMQEVAHLDEQLRQSHMDNETLERSTEQLRLDQRASEQASSIAERLVASMEQELKLIRSEREETARQHASDKEFLTGIFRELEAQLSLTRSEREELNTRVERERRAAQKRIRELEELSHAERVSKEQMRLQCDAEKQALHKQFEQRIAGLRLEKEQAKLDKATLKRLEKELGELKALSTSVLGPLARWQQQPGGEGAYERRSM</sequence>
<protein>
    <recommendedName>
        <fullName evidence="5">Cilia- and flagella-associated protein 157</fullName>
    </recommendedName>
</protein>
<evidence type="ECO:0000256" key="1">
    <source>
        <dbReference type="SAM" id="Coils"/>
    </source>
</evidence>
<dbReference type="Proteomes" id="UP001515480">
    <property type="component" value="Unassembled WGS sequence"/>
</dbReference>
<keyword evidence="1" id="KW-0175">Coiled coil</keyword>